<dbReference type="Proteomes" id="UP000092461">
    <property type="component" value="Unassembled WGS sequence"/>
</dbReference>
<dbReference type="InterPro" id="IPR040079">
    <property type="entry name" value="Glutathione_S-Trfase"/>
</dbReference>
<dbReference type="CDD" id="cd03050">
    <property type="entry name" value="GST_N_Theta"/>
    <property type="match status" value="1"/>
</dbReference>
<dbReference type="Gene3D" id="3.40.30.10">
    <property type="entry name" value="Glutaredoxin"/>
    <property type="match status" value="1"/>
</dbReference>
<keyword evidence="5" id="KW-0963">Cytoplasm</keyword>
<dbReference type="GO" id="GO:0006749">
    <property type="term" value="P:glutathione metabolic process"/>
    <property type="evidence" value="ECO:0007669"/>
    <property type="project" value="TreeGrafter"/>
</dbReference>
<dbReference type="SFLD" id="SFLDG00358">
    <property type="entry name" value="Main_(cytGST)"/>
    <property type="match status" value="1"/>
</dbReference>
<dbReference type="AlphaFoldDB" id="A0A1B0CM69"/>
<dbReference type="EMBL" id="AJWK01018290">
    <property type="status" value="NOT_ANNOTATED_CDS"/>
    <property type="molecule type" value="Genomic_DNA"/>
</dbReference>
<comment type="similarity">
    <text evidence="2">Belongs to the GST superfamily. Theta family.</text>
</comment>
<evidence type="ECO:0000256" key="1">
    <source>
        <dbReference type="ARBA" id="ARBA00004496"/>
    </source>
</evidence>
<dbReference type="InterPro" id="IPR036282">
    <property type="entry name" value="Glutathione-S-Trfase_C_sf"/>
</dbReference>
<dbReference type="SFLD" id="SFLDS00019">
    <property type="entry name" value="Glutathione_Transferase_(cytos"/>
    <property type="match status" value="1"/>
</dbReference>
<accession>A0A1B0CM69</accession>
<dbReference type="PROSITE" id="PS50405">
    <property type="entry name" value="GST_CTER"/>
    <property type="match status" value="1"/>
</dbReference>
<dbReference type="EC" id="2.5.1.18" evidence="4"/>
<evidence type="ECO:0000256" key="5">
    <source>
        <dbReference type="ARBA" id="ARBA00022490"/>
    </source>
</evidence>
<dbReference type="InterPro" id="IPR036249">
    <property type="entry name" value="Thioredoxin-like_sf"/>
</dbReference>
<evidence type="ECO:0000259" key="9">
    <source>
        <dbReference type="PROSITE" id="PS50405"/>
    </source>
</evidence>
<dbReference type="FunFam" id="1.20.1050.10:FF:000008">
    <property type="entry name" value="Glutathione S-transferase theta-1"/>
    <property type="match status" value="1"/>
</dbReference>
<comment type="subcellular location">
    <subcellularLocation>
        <location evidence="1">Cytoplasm</location>
    </subcellularLocation>
</comment>
<dbReference type="Pfam" id="PF13410">
    <property type="entry name" value="GST_C_2"/>
    <property type="match status" value="1"/>
</dbReference>
<evidence type="ECO:0000256" key="3">
    <source>
        <dbReference type="ARBA" id="ARBA00011738"/>
    </source>
</evidence>
<evidence type="ECO:0000313" key="11">
    <source>
        <dbReference type="Proteomes" id="UP000092461"/>
    </source>
</evidence>
<dbReference type="CDD" id="cd03183">
    <property type="entry name" value="GST_C_Theta"/>
    <property type="match status" value="1"/>
</dbReference>
<dbReference type="SUPFAM" id="SSF52833">
    <property type="entry name" value="Thioredoxin-like"/>
    <property type="match status" value="1"/>
</dbReference>
<dbReference type="InterPro" id="IPR040075">
    <property type="entry name" value="GST_N_Theta"/>
</dbReference>
<evidence type="ECO:0000313" key="10">
    <source>
        <dbReference type="EnsemblMetazoa" id="LLOJ005757-PA"/>
    </source>
</evidence>
<dbReference type="InterPro" id="IPR010987">
    <property type="entry name" value="Glutathione-S-Trfase_C-like"/>
</dbReference>
<evidence type="ECO:0000256" key="6">
    <source>
        <dbReference type="ARBA" id="ARBA00022679"/>
    </source>
</evidence>
<proteinExistence type="inferred from homology"/>
<dbReference type="PANTHER" id="PTHR43917">
    <property type="match status" value="1"/>
</dbReference>
<evidence type="ECO:0000256" key="2">
    <source>
        <dbReference type="ARBA" id="ARBA00009899"/>
    </source>
</evidence>
<dbReference type="GO" id="GO:0004364">
    <property type="term" value="F:glutathione transferase activity"/>
    <property type="evidence" value="ECO:0007669"/>
    <property type="project" value="UniProtKB-EC"/>
</dbReference>
<reference evidence="10" key="1">
    <citation type="submission" date="2020-05" db="UniProtKB">
        <authorList>
            <consortium name="EnsemblMetazoa"/>
        </authorList>
    </citation>
    <scope>IDENTIFICATION</scope>
    <source>
        <strain evidence="10">Jacobina</strain>
    </source>
</reference>
<dbReference type="GO" id="GO:0005737">
    <property type="term" value="C:cytoplasm"/>
    <property type="evidence" value="ECO:0007669"/>
    <property type="project" value="UniProtKB-SubCell"/>
</dbReference>
<dbReference type="InterPro" id="IPR051369">
    <property type="entry name" value="GST_Theta"/>
</dbReference>
<comment type="catalytic activity">
    <reaction evidence="7">
        <text>RX + glutathione = an S-substituted glutathione + a halide anion + H(+)</text>
        <dbReference type="Rhea" id="RHEA:16437"/>
        <dbReference type="ChEBI" id="CHEBI:15378"/>
        <dbReference type="ChEBI" id="CHEBI:16042"/>
        <dbReference type="ChEBI" id="CHEBI:17792"/>
        <dbReference type="ChEBI" id="CHEBI:57925"/>
        <dbReference type="ChEBI" id="CHEBI:90779"/>
        <dbReference type="EC" id="2.5.1.18"/>
    </reaction>
</comment>
<dbReference type="InterPro" id="IPR004045">
    <property type="entry name" value="Glutathione_S-Trfase_N"/>
</dbReference>
<dbReference type="VEuPathDB" id="VectorBase:LLONM1_011967"/>
<feature type="domain" description="GST C-terminal" evidence="9">
    <location>
        <begin position="90"/>
        <end position="221"/>
    </location>
</feature>
<comment type="subunit">
    <text evidence="3">Homodimer.</text>
</comment>
<evidence type="ECO:0000256" key="4">
    <source>
        <dbReference type="ARBA" id="ARBA00012452"/>
    </source>
</evidence>
<dbReference type="PROSITE" id="PS50404">
    <property type="entry name" value="GST_NTER"/>
    <property type="match status" value="1"/>
</dbReference>
<name>A0A1B0CM69_LUTLO</name>
<dbReference type="InterPro" id="IPR040077">
    <property type="entry name" value="GST_C_Theta"/>
</dbReference>
<evidence type="ECO:0000259" key="8">
    <source>
        <dbReference type="PROSITE" id="PS50404"/>
    </source>
</evidence>
<dbReference type="FunFam" id="3.40.30.10:FF:000176">
    <property type="entry name" value="Glutathione S-transferase theta-1"/>
    <property type="match status" value="1"/>
</dbReference>
<evidence type="ECO:0000256" key="7">
    <source>
        <dbReference type="ARBA" id="ARBA00047960"/>
    </source>
</evidence>
<dbReference type="SFLD" id="SFLDG01153">
    <property type="entry name" value="Main.4:_Theta-like"/>
    <property type="match status" value="1"/>
</dbReference>
<dbReference type="EnsemblMetazoa" id="LLOJ005757-RA">
    <property type="protein sequence ID" value="LLOJ005757-PA"/>
    <property type="gene ID" value="LLOJ005757"/>
</dbReference>
<dbReference type="Gene3D" id="1.20.1050.10">
    <property type="match status" value="1"/>
</dbReference>
<protein>
    <recommendedName>
        <fullName evidence="4">glutathione transferase</fullName>
        <ecNumber evidence="4">2.5.1.18</ecNumber>
    </recommendedName>
</protein>
<dbReference type="Pfam" id="PF02798">
    <property type="entry name" value="GST_N"/>
    <property type="match status" value="1"/>
</dbReference>
<feature type="domain" description="GST N-terminal" evidence="8">
    <location>
        <begin position="3"/>
        <end position="84"/>
    </location>
</feature>
<organism evidence="10 11">
    <name type="scientific">Lutzomyia longipalpis</name>
    <name type="common">Sand fly</name>
    <dbReference type="NCBI Taxonomy" id="7200"/>
    <lineage>
        <taxon>Eukaryota</taxon>
        <taxon>Metazoa</taxon>
        <taxon>Ecdysozoa</taxon>
        <taxon>Arthropoda</taxon>
        <taxon>Hexapoda</taxon>
        <taxon>Insecta</taxon>
        <taxon>Pterygota</taxon>
        <taxon>Neoptera</taxon>
        <taxon>Endopterygota</taxon>
        <taxon>Diptera</taxon>
        <taxon>Nematocera</taxon>
        <taxon>Psychodoidea</taxon>
        <taxon>Psychodidae</taxon>
        <taxon>Lutzomyia</taxon>
        <taxon>Lutzomyia</taxon>
    </lineage>
</organism>
<keyword evidence="11" id="KW-1185">Reference proteome</keyword>
<dbReference type="PANTHER" id="PTHR43917:SF8">
    <property type="entry name" value="GH16740P-RELATED"/>
    <property type="match status" value="1"/>
</dbReference>
<dbReference type="SUPFAM" id="SSF47616">
    <property type="entry name" value="GST C-terminal domain-like"/>
    <property type="match status" value="1"/>
</dbReference>
<dbReference type="VEuPathDB" id="VectorBase:LLOJ005757"/>
<keyword evidence="6" id="KW-0808">Transferase</keyword>
<sequence length="226" mass="26214">MAKPVKFYYDLLSQPSRAMMIFLNVAKIPYESLPVALRKGEHLTEEFKAINRFQKVPCISDNGFNLSESVAIVRYLAAKHKIPDSWYPTDAKKQARVDEYLEWQHLNTRISCALYFQLMWLKPLLTGKQPKPEAVEEHLGRVVDTLDAIENIWLEKTPFLAGNDITVADIWCACEIEQLILTPYDFRKGRPRLTAWLEKVRTQANPHYDEAHKVLRKISERTSAKL</sequence>